<dbReference type="UniPathway" id="UPA00253">
    <property type="reaction ID" value="UER00327"/>
</dbReference>
<evidence type="ECO:0000256" key="6">
    <source>
        <dbReference type="ARBA" id="ARBA00022679"/>
    </source>
</evidence>
<name>A0A381XFD0_9ZZZZ</name>
<keyword evidence="5" id="KW-0662">Pyridine nucleotide biosynthesis</keyword>
<dbReference type="GO" id="GO:0046872">
    <property type="term" value="F:metal ion binding"/>
    <property type="evidence" value="ECO:0007669"/>
    <property type="project" value="UniProtKB-KW"/>
</dbReference>
<dbReference type="PANTHER" id="PTHR30573">
    <property type="entry name" value="QUINOLINATE SYNTHETASE A"/>
    <property type="match status" value="1"/>
</dbReference>
<dbReference type="GO" id="GO:0008987">
    <property type="term" value="F:quinolinate synthetase A activity"/>
    <property type="evidence" value="ECO:0007669"/>
    <property type="project" value="InterPro"/>
</dbReference>
<evidence type="ECO:0000256" key="9">
    <source>
        <dbReference type="ARBA" id="ARBA00023014"/>
    </source>
</evidence>
<dbReference type="EMBL" id="UINC01014901">
    <property type="protein sequence ID" value="SVA63181.1"/>
    <property type="molecule type" value="Genomic_DNA"/>
</dbReference>
<evidence type="ECO:0000256" key="2">
    <source>
        <dbReference type="ARBA" id="ARBA00005065"/>
    </source>
</evidence>
<gene>
    <name evidence="10" type="ORF">METZ01_LOCUS116035</name>
</gene>
<evidence type="ECO:0000256" key="5">
    <source>
        <dbReference type="ARBA" id="ARBA00022642"/>
    </source>
</evidence>
<dbReference type="Gene3D" id="3.40.50.10800">
    <property type="entry name" value="NadA-like"/>
    <property type="match status" value="3"/>
</dbReference>
<evidence type="ECO:0000256" key="3">
    <source>
        <dbReference type="ARBA" id="ARBA00012669"/>
    </source>
</evidence>
<dbReference type="AlphaFoldDB" id="A0A381XFD0"/>
<keyword evidence="6" id="KW-0808">Transferase</keyword>
<keyword evidence="8" id="KW-0408">Iron</keyword>
<keyword evidence="7" id="KW-0479">Metal-binding</keyword>
<dbReference type="PANTHER" id="PTHR30573:SF0">
    <property type="entry name" value="QUINOLINATE SYNTHASE, CHLOROPLASTIC"/>
    <property type="match status" value="1"/>
</dbReference>
<dbReference type="GO" id="GO:0034628">
    <property type="term" value="P:'de novo' NAD+ biosynthetic process from L-aspartate"/>
    <property type="evidence" value="ECO:0007669"/>
    <property type="project" value="TreeGrafter"/>
</dbReference>
<reference evidence="10" key="1">
    <citation type="submission" date="2018-05" db="EMBL/GenBank/DDBJ databases">
        <authorList>
            <person name="Lanie J.A."/>
            <person name="Ng W.-L."/>
            <person name="Kazmierczak K.M."/>
            <person name="Andrzejewski T.M."/>
            <person name="Davidsen T.M."/>
            <person name="Wayne K.J."/>
            <person name="Tettelin H."/>
            <person name="Glass J.I."/>
            <person name="Rusch D."/>
            <person name="Podicherti R."/>
            <person name="Tsui H.-C.T."/>
            <person name="Winkler M.E."/>
        </authorList>
    </citation>
    <scope>NUCLEOTIDE SEQUENCE</scope>
</reference>
<evidence type="ECO:0000256" key="7">
    <source>
        <dbReference type="ARBA" id="ARBA00022723"/>
    </source>
</evidence>
<sequence length="372" mass="42296">MWSGSWTVGFPYSLSPFGWALFKVATRLSLMITAKELHNKLKDIRMGNPLCQFTEQNCENLLPIIQRIEELKLEKNAIILAHNYVAPQILYSVADHTGDSYGLAKKARESNAAVIVFASVRFMAETAKILNPDKVVLDPNPDGGCTLADGITAEDVKNLRTQFPDHTFVCYINTTAEVKALCDTCVTSSNVYKVIERIKNDKIYFLPDRLMGENVKKYFKKNGLEKEIELYDGTCYVHEEYQPESVDQVRKNFSGVEILVHPECRPSVADKADYVGSTSGMLDYVRRSERKKFFLLTECGLTGILESEFPEKKFVGTCMTCRYMKANSLEHILHALEKPNPSNIIELDPRIQKNALRCVEKMFFYTEGCYKN</sequence>
<dbReference type="InterPro" id="IPR003473">
    <property type="entry name" value="NadA"/>
</dbReference>
<comment type="pathway">
    <text evidence="2">Cofactor biosynthesis; NAD(+) biosynthesis; quinolinate from iminoaspartate: step 1/1.</text>
</comment>
<comment type="cofactor">
    <cofactor evidence="1">
        <name>[4Fe-4S] cluster</name>
        <dbReference type="ChEBI" id="CHEBI:49883"/>
    </cofactor>
</comment>
<dbReference type="InterPro" id="IPR036094">
    <property type="entry name" value="NadA_sf"/>
</dbReference>
<dbReference type="Pfam" id="PF02445">
    <property type="entry name" value="NadA"/>
    <property type="match status" value="1"/>
</dbReference>
<dbReference type="NCBIfam" id="TIGR00550">
    <property type="entry name" value="nadA"/>
    <property type="match status" value="1"/>
</dbReference>
<keyword evidence="4" id="KW-0004">4Fe-4S</keyword>
<protein>
    <recommendedName>
        <fullName evidence="3">quinolinate synthase</fullName>
        <ecNumber evidence="3">2.5.1.72</ecNumber>
    </recommendedName>
</protein>
<dbReference type="SUPFAM" id="SSF142754">
    <property type="entry name" value="NadA-like"/>
    <property type="match status" value="1"/>
</dbReference>
<dbReference type="GO" id="GO:0005829">
    <property type="term" value="C:cytosol"/>
    <property type="evidence" value="ECO:0007669"/>
    <property type="project" value="TreeGrafter"/>
</dbReference>
<proteinExistence type="predicted"/>
<evidence type="ECO:0000256" key="8">
    <source>
        <dbReference type="ARBA" id="ARBA00023004"/>
    </source>
</evidence>
<dbReference type="NCBIfam" id="NF006878">
    <property type="entry name" value="PRK09375.1-2"/>
    <property type="match status" value="1"/>
</dbReference>
<dbReference type="GO" id="GO:0051539">
    <property type="term" value="F:4 iron, 4 sulfur cluster binding"/>
    <property type="evidence" value="ECO:0007669"/>
    <property type="project" value="UniProtKB-KW"/>
</dbReference>
<evidence type="ECO:0000256" key="1">
    <source>
        <dbReference type="ARBA" id="ARBA00001966"/>
    </source>
</evidence>
<dbReference type="EC" id="2.5.1.72" evidence="3"/>
<organism evidence="10">
    <name type="scientific">marine metagenome</name>
    <dbReference type="NCBI Taxonomy" id="408172"/>
    <lineage>
        <taxon>unclassified sequences</taxon>
        <taxon>metagenomes</taxon>
        <taxon>ecological metagenomes</taxon>
    </lineage>
</organism>
<keyword evidence="9" id="KW-0411">Iron-sulfur</keyword>
<evidence type="ECO:0000313" key="10">
    <source>
        <dbReference type="EMBL" id="SVA63181.1"/>
    </source>
</evidence>
<accession>A0A381XFD0</accession>
<evidence type="ECO:0000256" key="4">
    <source>
        <dbReference type="ARBA" id="ARBA00022485"/>
    </source>
</evidence>